<dbReference type="ExpressionAtlas" id="A0A178WA65">
    <property type="expression patterns" value="baseline and differential"/>
</dbReference>
<dbReference type="EMBL" id="LUHQ01000001">
    <property type="protein sequence ID" value="OAP13952.1"/>
    <property type="molecule type" value="Genomic_DNA"/>
</dbReference>
<gene>
    <name evidence="1" type="ordered locus">AXX17_At1g62360</name>
</gene>
<dbReference type="Proteomes" id="UP000078284">
    <property type="component" value="Chromosome 1"/>
</dbReference>
<reference evidence="2" key="1">
    <citation type="journal article" date="2016" name="Proc. Natl. Acad. Sci. U.S.A.">
        <title>Chromosome-level assembly of Arabidopsis thaliana Ler reveals the extent of translocation and inversion polymorphisms.</title>
        <authorList>
            <person name="Zapata L."/>
            <person name="Ding J."/>
            <person name="Willing E.M."/>
            <person name="Hartwig B."/>
            <person name="Bezdan D."/>
            <person name="Jiao W.B."/>
            <person name="Patel V."/>
            <person name="Velikkakam James G."/>
            <person name="Koornneef M."/>
            <person name="Ossowski S."/>
            <person name="Schneeberger K."/>
        </authorList>
    </citation>
    <scope>NUCLEOTIDE SEQUENCE [LARGE SCALE GENOMIC DNA]</scope>
    <source>
        <strain evidence="2">cv. Landsberg erecta</strain>
    </source>
</reference>
<evidence type="ECO:0000313" key="1">
    <source>
        <dbReference type="EMBL" id="OAP13952.1"/>
    </source>
</evidence>
<evidence type="ECO:0000313" key="2">
    <source>
        <dbReference type="Proteomes" id="UP000078284"/>
    </source>
</evidence>
<organism evidence="1 2">
    <name type="scientific">Arabidopsis thaliana</name>
    <name type="common">Mouse-ear cress</name>
    <dbReference type="NCBI Taxonomy" id="3702"/>
    <lineage>
        <taxon>Eukaryota</taxon>
        <taxon>Viridiplantae</taxon>
        <taxon>Streptophyta</taxon>
        <taxon>Embryophyta</taxon>
        <taxon>Tracheophyta</taxon>
        <taxon>Spermatophyta</taxon>
        <taxon>Magnoliopsida</taxon>
        <taxon>eudicotyledons</taxon>
        <taxon>Gunneridae</taxon>
        <taxon>Pentapetalae</taxon>
        <taxon>rosids</taxon>
        <taxon>malvids</taxon>
        <taxon>Brassicales</taxon>
        <taxon>Brassicaceae</taxon>
        <taxon>Camelineae</taxon>
        <taxon>Arabidopsis</taxon>
    </lineage>
</organism>
<name>A0A178WA65_ARATH</name>
<proteinExistence type="predicted"/>
<dbReference type="AlphaFoldDB" id="A0A178WA65"/>
<comment type="caution">
    <text evidence="1">The sequence shown here is derived from an EMBL/GenBank/DDBJ whole genome shotgun (WGS) entry which is preliminary data.</text>
</comment>
<protein>
    <submittedName>
        <fullName evidence="1">Uncharacterized protein</fullName>
    </submittedName>
</protein>
<sequence length="60" mass="6920">MVSGLINENPIIYPKKERRLRTDTSITDELTPEPIDQLEIFDILSSSSFLRTTLIANLNW</sequence>
<accession>A0A178WA65</accession>